<reference evidence="2" key="2">
    <citation type="journal article" date="2014" name="Int. J. Syst. Evol. Microbiol.">
        <title>Complete genome sequence of Corynebacterium casei LMG S-19264T (=DSM 44701T), isolated from a smear-ripened cheese.</title>
        <authorList>
            <consortium name="US DOE Joint Genome Institute (JGI-PGF)"/>
            <person name="Walter F."/>
            <person name="Albersmeier A."/>
            <person name="Kalinowski J."/>
            <person name="Ruckert C."/>
        </authorList>
    </citation>
    <scope>NUCLEOTIDE SEQUENCE</scope>
    <source>
        <strain evidence="2">CGMCC 1.8885</strain>
    </source>
</reference>
<name>A0AAV4K9X3_9DEIO</name>
<accession>A0AAV4K9X3</accession>
<dbReference type="GeneID" id="59166056"/>
<evidence type="ECO:0000313" key="5">
    <source>
        <dbReference type="Proteomes" id="UP000652720"/>
    </source>
</evidence>
<dbReference type="InterPro" id="IPR011659">
    <property type="entry name" value="WD40"/>
</dbReference>
<dbReference type="Proteomes" id="UP000630135">
    <property type="component" value="Unassembled WGS sequence"/>
</dbReference>
<reference evidence="4" key="3">
    <citation type="journal article" date="2019" name="Int. J. Syst. Evol. Microbiol.">
        <title>The Global Catalogue of Microorganisms (GCM) 10K type strain sequencing project: providing services to taxonomists for standard genome sequencing and annotation.</title>
        <authorList>
            <consortium name="The Broad Institute Genomics Platform"/>
            <consortium name="The Broad Institute Genome Sequencing Center for Infectious Disease"/>
            <person name="Wu L."/>
            <person name="Ma J."/>
        </authorList>
    </citation>
    <scope>NUCLEOTIDE SEQUENCE [LARGE SCALE GENOMIC DNA]</scope>
    <source>
        <strain evidence="4">CGMCC 1.8884</strain>
    </source>
</reference>
<dbReference type="EMBL" id="BMMA01000034">
    <property type="protein sequence ID" value="GGI90831.1"/>
    <property type="molecule type" value="Genomic_DNA"/>
</dbReference>
<dbReference type="RefSeq" id="WP_017871023.1">
    <property type="nucleotide sequence ID" value="NZ_BMLZ01000041.1"/>
</dbReference>
<evidence type="ECO:0000313" key="2">
    <source>
        <dbReference type="EMBL" id="GGI90831.1"/>
    </source>
</evidence>
<reference evidence="2" key="4">
    <citation type="submission" date="2023-08" db="EMBL/GenBank/DDBJ databases">
        <authorList>
            <person name="Sun Q."/>
            <person name="Zhou Y."/>
        </authorList>
    </citation>
    <scope>NUCLEOTIDE SEQUENCE</scope>
    <source>
        <strain evidence="3">CGMCC 1.8884</strain>
        <strain evidence="2">CGMCC 1.8885</strain>
    </source>
</reference>
<feature type="signal peptide" evidence="1">
    <location>
        <begin position="1"/>
        <end position="18"/>
    </location>
</feature>
<keyword evidence="4" id="KW-1185">Reference proteome</keyword>
<dbReference type="Proteomes" id="UP000652720">
    <property type="component" value="Unassembled WGS sequence"/>
</dbReference>
<proteinExistence type="predicted"/>
<comment type="caution">
    <text evidence="2">The sequence shown here is derived from an EMBL/GenBank/DDBJ whole genome shotgun (WGS) entry which is preliminary data.</text>
</comment>
<dbReference type="Pfam" id="PF07676">
    <property type="entry name" value="PD40"/>
    <property type="match status" value="1"/>
</dbReference>
<dbReference type="Gene3D" id="2.130.10.10">
    <property type="entry name" value="YVTN repeat-like/Quinoprotein amine dehydrogenase"/>
    <property type="match status" value="1"/>
</dbReference>
<dbReference type="InterPro" id="IPR015943">
    <property type="entry name" value="WD40/YVTN_repeat-like_dom_sf"/>
</dbReference>
<gene>
    <name evidence="3" type="ORF">GCM10008021_25110</name>
    <name evidence="2" type="ORF">GCM10010914_26470</name>
</gene>
<dbReference type="EMBL" id="BMLZ01000041">
    <property type="protein sequence ID" value="GGP30860.1"/>
    <property type="molecule type" value="Genomic_DNA"/>
</dbReference>
<dbReference type="AlphaFoldDB" id="A0AAV4K9X3"/>
<keyword evidence="1" id="KW-0732">Signal</keyword>
<sequence length="272" mass="29405">MQKIWPLLTLLLCASASAELRADIARDTPPGQATMKVYDGEKVLFQATTPGLNAVTGSKFSPDGRWLLNIADGSGYVQLWDVKKGERVKTFLAPFARIVNADFTPDSQHVLLNFPGVPYQPSENPYNQASFWNLAPLQRVTNLNIFSGSGQSRYFQGGYDRSVSFSADGTRMVFASSGGYGRSGAASVWNAKTGTHLATISRLPYPKGAAQTGGAGTVDARLSPDGRRVLVRYVDDRLAEYDAGTGNLLKLRGKFSAADAGAELERFAREGR</sequence>
<organism evidence="2 5">
    <name type="scientific">Deinococcus wulumuqiensis</name>
    <dbReference type="NCBI Taxonomy" id="980427"/>
    <lineage>
        <taxon>Bacteria</taxon>
        <taxon>Thermotogati</taxon>
        <taxon>Deinococcota</taxon>
        <taxon>Deinococci</taxon>
        <taxon>Deinococcales</taxon>
        <taxon>Deinococcaceae</taxon>
        <taxon>Deinococcus</taxon>
    </lineage>
</organism>
<evidence type="ECO:0000313" key="3">
    <source>
        <dbReference type="EMBL" id="GGP30860.1"/>
    </source>
</evidence>
<feature type="chain" id="PRO_5043977437" evidence="1">
    <location>
        <begin position="19"/>
        <end position="272"/>
    </location>
</feature>
<dbReference type="SUPFAM" id="SSF50969">
    <property type="entry name" value="YVTN repeat-like/Quinoprotein amine dehydrogenase"/>
    <property type="match status" value="1"/>
</dbReference>
<protein>
    <submittedName>
        <fullName evidence="2">WD repeat-containing protein</fullName>
    </submittedName>
</protein>
<reference evidence="3" key="1">
    <citation type="journal article" date="2014" name="Int. J. Syst. Evol. Microbiol.">
        <title>Complete genome of a new Firmicutes species belonging to the dominant human colonic microbiota ('Ruminococcus bicirculans') reveals two chromosomes and a selective capacity to utilize plant glucans.</title>
        <authorList>
            <consortium name="NISC Comparative Sequencing Program"/>
            <person name="Wegmann U."/>
            <person name="Louis P."/>
            <person name="Goesmann A."/>
            <person name="Henrissat B."/>
            <person name="Duncan S.H."/>
            <person name="Flint H.J."/>
        </authorList>
    </citation>
    <scope>NUCLEOTIDE SEQUENCE</scope>
    <source>
        <strain evidence="3">CGMCC 1.8884</strain>
    </source>
</reference>
<dbReference type="InterPro" id="IPR011044">
    <property type="entry name" value="Quino_amine_DH_bsu"/>
</dbReference>
<evidence type="ECO:0000313" key="4">
    <source>
        <dbReference type="Proteomes" id="UP000630135"/>
    </source>
</evidence>
<evidence type="ECO:0000256" key="1">
    <source>
        <dbReference type="SAM" id="SignalP"/>
    </source>
</evidence>